<name>A0A6S7FGH4_PARCT</name>
<feature type="compositionally biased region" description="Basic and acidic residues" evidence="1">
    <location>
        <begin position="79"/>
        <end position="90"/>
    </location>
</feature>
<protein>
    <submittedName>
        <fullName evidence="2">Uncharacterized protein</fullName>
    </submittedName>
</protein>
<keyword evidence="3" id="KW-1185">Reference proteome</keyword>
<evidence type="ECO:0000313" key="2">
    <source>
        <dbReference type="EMBL" id="CAB3978228.1"/>
    </source>
</evidence>
<feature type="compositionally biased region" description="Polar residues" evidence="1">
    <location>
        <begin position="1"/>
        <end position="16"/>
    </location>
</feature>
<dbReference type="AlphaFoldDB" id="A0A6S7FGH4"/>
<sequence>MDNNDQTDGSMSNSFSDYGGQTFDQSRIYESRDDMWNGAQYDAMPNYGYPNSYYDNGNSWLTEDYNGYRRAGMVFGNKTKDASHDKDSLKKSKNIMAVPHPDKNWRHKNGVWYYVKESEKTHKGDYHSKFLLPAIRKWRQAHKKTIGHKNKKKHT</sequence>
<feature type="region of interest" description="Disordered" evidence="1">
    <location>
        <begin position="1"/>
        <end position="20"/>
    </location>
</feature>
<proteinExistence type="predicted"/>
<evidence type="ECO:0000256" key="1">
    <source>
        <dbReference type="SAM" id="MobiDB-lite"/>
    </source>
</evidence>
<evidence type="ECO:0000313" key="3">
    <source>
        <dbReference type="Proteomes" id="UP001152795"/>
    </source>
</evidence>
<dbReference type="EMBL" id="CACRXK020000097">
    <property type="protein sequence ID" value="CAB3978228.1"/>
    <property type="molecule type" value="Genomic_DNA"/>
</dbReference>
<reference evidence="2" key="1">
    <citation type="submission" date="2020-04" db="EMBL/GenBank/DDBJ databases">
        <authorList>
            <person name="Alioto T."/>
            <person name="Alioto T."/>
            <person name="Gomez Garrido J."/>
        </authorList>
    </citation>
    <scope>NUCLEOTIDE SEQUENCE</scope>
    <source>
        <strain evidence="2">A484AB</strain>
    </source>
</reference>
<comment type="caution">
    <text evidence="2">The sequence shown here is derived from an EMBL/GenBank/DDBJ whole genome shotgun (WGS) entry which is preliminary data.</text>
</comment>
<feature type="region of interest" description="Disordered" evidence="1">
    <location>
        <begin position="79"/>
        <end position="102"/>
    </location>
</feature>
<organism evidence="2 3">
    <name type="scientific">Paramuricea clavata</name>
    <name type="common">Red gorgonian</name>
    <name type="synonym">Violescent sea-whip</name>
    <dbReference type="NCBI Taxonomy" id="317549"/>
    <lineage>
        <taxon>Eukaryota</taxon>
        <taxon>Metazoa</taxon>
        <taxon>Cnidaria</taxon>
        <taxon>Anthozoa</taxon>
        <taxon>Octocorallia</taxon>
        <taxon>Malacalcyonacea</taxon>
        <taxon>Plexauridae</taxon>
        <taxon>Paramuricea</taxon>
    </lineage>
</organism>
<gene>
    <name evidence="2" type="ORF">PACLA_8A073467</name>
</gene>
<accession>A0A6S7FGH4</accession>
<dbReference type="Proteomes" id="UP001152795">
    <property type="component" value="Unassembled WGS sequence"/>
</dbReference>